<dbReference type="EMBL" id="DF845271">
    <property type="protein sequence ID" value="GAT49104.1"/>
    <property type="molecule type" value="Genomic_DNA"/>
</dbReference>
<dbReference type="InterPro" id="IPR005103">
    <property type="entry name" value="AA9_LPMO"/>
</dbReference>
<dbReference type="Gene3D" id="2.70.50.70">
    <property type="match status" value="1"/>
</dbReference>
<feature type="region of interest" description="Disordered" evidence="16">
    <location>
        <begin position="315"/>
        <end position="342"/>
    </location>
</feature>
<gene>
    <name evidence="19" type="ORF">MCHLO_06458</name>
</gene>
<keyword evidence="8" id="KW-0186">Copper</keyword>
<evidence type="ECO:0000256" key="16">
    <source>
        <dbReference type="SAM" id="MobiDB-lite"/>
    </source>
</evidence>
<evidence type="ECO:0000256" key="1">
    <source>
        <dbReference type="ARBA" id="ARBA00001973"/>
    </source>
</evidence>
<evidence type="ECO:0000256" key="3">
    <source>
        <dbReference type="ARBA" id="ARBA00022525"/>
    </source>
</evidence>
<evidence type="ECO:0000313" key="20">
    <source>
        <dbReference type="Proteomes" id="UP000815677"/>
    </source>
</evidence>
<dbReference type="PANTHER" id="PTHR33353">
    <property type="entry name" value="PUTATIVE (AFU_ORTHOLOGUE AFUA_1G12560)-RELATED"/>
    <property type="match status" value="1"/>
</dbReference>
<dbReference type="Pfam" id="PF03443">
    <property type="entry name" value="AA9"/>
    <property type="match status" value="1"/>
</dbReference>
<evidence type="ECO:0000256" key="4">
    <source>
        <dbReference type="ARBA" id="ARBA00022723"/>
    </source>
</evidence>
<name>A0ABQ0LF07_MYCCL</name>
<organism evidence="19 20">
    <name type="scientific">Mycena chlorophos</name>
    <name type="common">Agaric fungus</name>
    <name type="synonym">Agaricus chlorophos</name>
    <dbReference type="NCBI Taxonomy" id="658473"/>
    <lineage>
        <taxon>Eukaryota</taxon>
        <taxon>Fungi</taxon>
        <taxon>Dikarya</taxon>
        <taxon>Basidiomycota</taxon>
        <taxon>Agaricomycotina</taxon>
        <taxon>Agaricomycetes</taxon>
        <taxon>Agaricomycetidae</taxon>
        <taxon>Agaricales</taxon>
        <taxon>Marasmiineae</taxon>
        <taxon>Mycenaceae</taxon>
        <taxon>Mycena</taxon>
    </lineage>
</organism>
<keyword evidence="7" id="KW-0560">Oxidoreductase</keyword>
<feature type="signal peptide" evidence="17">
    <location>
        <begin position="1"/>
        <end position="20"/>
    </location>
</feature>
<feature type="compositionally biased region" description="Polar residues" evidence="16">
    <location>
        <begin position="328"/>
        <end position="342"/>
    </location>
</feature>
<dbReference type="Proteomes" id="UP000815677">
    <property type="component" value="Unassembled WGS sequence"/>
</dbReference>
<evidence type="ECO:0000256" key="12">
    <source>
        <dbReference type="ARBA" id="ARBA00023326"/>
    </source>
</evidence>
<proteinExistence type="inferred from homology"/>
<evidence type="ECO:0000256" key="6">
    <source>
        <dbReference type="ARBA" id="ARBA00023001"/>
    </source>
</evidence>
<sequence>MMLTRSFVALVLAAIPFVAGHGQVNRVTAGSTTNKGPNQYWSGDAANADTVTRIMYKASSPAYVLFNDFDDNSKMSCEGSARSPAPKTLKVSAGQSINVYWQGATGELHGKPGTGGVTAYDPWVHAMGFVFDYITSCDGDCTKFDSTNAGWTKLNGQGIDMSQTISSGLRQTMQDKPEEYFPRSGPGLWAMAKLVQDGSKWTINVPSSLKSGQYMIRHELAAVHNPKTSDPTSGPQLYIACIQLDVVNGGDRSLPEGTQAGHLYLTNGAFANIDVYSDSFNPRTVEMPGPPIWDEVSMYVAAAGVDVDVHVRDRDATEEAADSTTATGNNTQASAGSAKQRTAITKRNIAARRAHVGIQSH</sequence>
<keyword evidence="4" id="KW-0479">Metal-binding</keyword>
<protein>
    <recommendedName>
        <fullName evidence="15">lytic cellulose monooxygenase (C4-dehydrogenating)</fullName>
        <ecNumber evidence="15">1.14.99.56</ecNumber>
    </recommendedName>
</protein>
<keyword evidence="10" id="KW-1015">Disulfide bond</keyword>
<keyword evidence="3" id="KW-0964">Secreted</keyword>
<keyword evidence="12" id="KW-0624">Polysaccharide degradation</keyword>
<keyword evidence="9" id="KW-0503">Monooxygenase</keyword>
<comment type="similarity">
    <text evidence="13">Belongs to the polysaccharide monooxygenase AA9 family.</text>
</comment>
<dbReference type="InterPro" id="IPR049892">
    <property type="entry name" value="AA9"/>
</dbReference>
<feature type="chain" id="PRO_5047123491" description="lytic cellulose monooxygenase (C4-dehydrogenating)" evidence="17">
    <location>
        <begin position="21"/>
        <end position="361"/>
    </location>
</feature>
<reference evidence="19" key="1">
    <citation type="submission" date="2014-09" db="EMBL/GenBank/DDBJ databases">
        <title>Genome sequence of the luminous mushroom Mycena chlorophos for searching fungal bioluminescence genes.</title>
        <authorList>
            <person name="Tanaka Y."/>
            <person name="Kasuga D."/>
            <person name="Oba Y."/>
            <person name="Hase S."/>
            <person name="Sato K."/>
            <person name="Oba Y."/>
            <person name="Sakakibara Y."/>
        </authorList>
    </citation>
    <scope>NUCLEOTIDE SEQUENCE</scope>
</reference>
<evidence type="ECO:0000256" key="2">
    <source>
        <dbReference type="ARBA" id="ARBA00004613"/>
    </source>
</evidence>
<comment type="subcellular location">
    <subcellularLocation>
        <location evidence="2">Secreted</location>
    </subcellularLocation>
</comment>
<accession>A0ABQ0LF07</accession>
<dbReference type="PANTHER" id="PTHR33353:SF10">
    <property type="entry name" value="ENDO-BETA-1,4-GLUCANASE D"/>
    <property type="match status" value="1"/>
</dbReference>
<evidence type="ECO:0000313" key="19">
    <source>
        <dbReference type="EMBL" id="GAT49104.1"/>
    </source>
</evidence>
<evidence type="ECO:0000256" key="13">
    <source>
        <dbReference type="ARBA" id="ARBA00044502"/>
    </source>
</evidence>
<keyword evidence="5 17" id="KW-0732">Signal</keyword>
<dbReference type="EC" id="1.14.99.56" evidence="15"/>
<evidence type="ECO:0000256" key="9">
    <source>
        <dbReference type="ARBA" id="ARBA00023033"/>
    </source>
</evidence>
<evidence type="ECO:0000256" key="10">
    <source>
        <dbReference type="ARBA" id="ARBA00023157"/>
    </source>
</evidence>
<evidence type="ECO:0000256" key="11">
    <source>
        <dbReference type="ARBA" id="ARBA00023277"/>
    </source>
</evidence>
<evidence type="ECO:0000256" key="15">
    <source>
        <dbReference type="ARBA" id="ARBA00047174"/>
    </source>
</evidence>
<feature type="domain" description="Auxiliary Activity family 9 catalytic" evidence="18">
    <location>
        <begin position="21"/>
        <end position="277"/>
    </location>
</feature>
<keyword evidence="6" id="KW-0136">Cellulose degradation</keyword>
<keyword evidence="11" id="KW-0119">Carbohydrate metabolism</keyword>
<evidence type="ECO:0000256" key="14">
    <source>
        <dbReference type="ARBA" id="ARBA00045077"/>
    </source>
</evidence>
<comment type="cofactor">
    <cofactor evidence="1">
        <name>Cu(2+)</name>
        <dbReference type="ChEBI" id="CHEBI:29036"/>
    </cofactor>
</comment>
<evidence type="ECO:0000256" key="7">
    <source>
        <dbReference type="ARBA" id="ARBA00023002"/>
    </source>
</evidence>
<keyword evidence="20" id="KW-1185">Reference proteome</keyword>
<comment type="catalytic activity">
    <reaction evidence="14">
        <text>[(1-&gt;4)-beta-D-glucosyl]n+m + reduced acceptor + O2 = 4-dehydro-beta-D-glucosyl-[(1-&gt;4)-beta-D-glucosyl]n-1 + [(1-&gt;4)-beta-D-glucosyl]m + acceptor + H2O.</text>
        <dbReference type="EC" id="1.14.99.56"/>
    </reaction>
</comment>
<evidence type="ECO:0000256" key="8">
    <source>
        <dbReference type="ARBA" id="ARBA00023008"/>
    </source>
</evidence>
<evidence type="ECO:0000256" key="17">
    <source>
        <dbReference type="SAM" id="SignalP"/>
    </source>
</evidence>
<evidence type="ECO:0000256" key="5">
    <source>
        <dbReference type="ARBA" id="ARBA00022729"/>
    </source>
</evidence>
<evidence type="ECO:0000259" key="18">
    <source>
        <dbReference type="Pfam" id="PF03443"/>
    </source>
</evidence>